<protein>
    <submittedName>
        <fullName evidence="5">Glycine cleavage system protein T</fullName>
    </submittedName>
</protein>
<dbReference type="AlphaFoldDB" id="A0A497EYB9"/>
<comment type="caution">
    <text evidence="5">The sequence shown here is derived from an EMBL/GenBank/DDBJ whole genome shotgun (WGS) entry which is preliminary data.</text>
</comment>
<proteinExistence type="predicted"/>
<dbReference type="GO" id="GO:0008483">
    <property type="term" value="F:transaminase activity"/>
    <property type="evidence" value="ECO:0007669"/>
    <property type="project" value="UniProtKB-KW"/>
</dbReference>
<sequence>TRGKIRGVEVVISRSGYTGEDGFEITLWRVPLSEAERAVEVYKAILEAGEEFGIAECGLGARDTLRLEAGLVLYGNDIDEETTPLEAKLDWVVKFEKGEFVGREALLKQAEEGVKRIRVGIKMIDRGIPRPHYELYVGEEKIGTITSGTYSPLLKVGIAMGYVKPQYSEPKTQVEVVIRGRRAKAEIVDWPFYDPTIYGRKRVKK</sequence>
<dbReference type="Gene3D" id="4.10.1250.10">
    <property type="entry name" value="Aminomethyltransferase fragment"/>
    <property type="match status" value="1"/>
</dbReference>
<dbReference type="FunFam" id="2.40.30.110:FF:000003">
    <property type="entry name" value="Aminomethyltransferase"/>
    <property type="match status" value="1"/>
</dbReference>
<dbReference type="Gene3D" id="2.40.30.110">
    <property type="entry name" value="Aminomethyltransferase beta-barrel domains"/>
    <property type="match status" value="1"/>
</dbReference>
<reference evidence="5 6" key="1">
    <citation type="submission" date="2018-06" db="EMBL/GenBank/DDBJ databases">
        <title>Extensive metabolic versatility and redundancy in microbially diverse, dynamic hydrothermal sediments.</title>
        <authorList>
            <person name="Dombrowski N."/>
            <person name="Teske A."/>
            <person name="Baker B.J."/>
        </authorList>
    </citation>
    <scope>NUCLEOTIDE SEQUENCE [LARGE SCALE GENOMIC DNA]</scope>
    <source>
        <strain evidence="5">B29_G17</strain>
    </source>
</reference>
<evidence type="ECO:0000313" key="6">
    <source>
        <dbReference type="Proteomes" id="UP000268446"/>
    </source>
</evidence>
<dbReference type="Pfam" id="PF01571">
    <property type="entry name" value="GCV_T"/>
    <property type="match status" value="1"/>
</dbReference>
<evidence type="ECO:0000259" key="4">
    <source>
        <dbReference type="Pfam" id="PF08669"/>
    </source>
</evidence>
<keyword evidence="1" id="KW-0032">Aminotransferase</keyword>
<keyword evidence="2" id="KW-0808">Transferase</keyword>
<gene>
    <name evidence="5" type="ORF">DRJ20_00005</name>
</gene>
<name>A0A497EYB9_9CREN</name>
<dbReference type="InterPro" id="IPR028896">
    <property type="entry name" value="GcvT/YgfZ/DmdA"/>
</dbReference>
<evidence type="ECO:0000256" key="1">
    <source>
        <dbReference type="ARBA" id="ARBA00022576"/>
    </source>
</evidence>
<dbReference type="SUPFAM" id="SSF103025">
    <property type="entry name" value="Folate-binding domain"/>
    <property type="match status" value="1"/>
</dbReference>
<feature type="non-terminal residue" evidence="5">
    <location>
        <position position="1"/>
    </location>
</feature>
<dbReference type="FunFam" id="4.10.1250.10:FF:000001">
    <property type="entry name" value="Aminomethyltransferase"/>
    <property type="match status" value="1"/>
</dbReference>
<dbReference type="SUPFAM" id="SSF101790">
    <property type="entry name" value="Aminomethyltransferase beta-barrel domain"/>
    <property type="match status" value="1"/>
</dbReference>
<dbReference type="InterPro" id="IPR006222">
    <property type="entry name" value="GCVT_N"/>
</dbReference>
<organism evidence="5 6">
    <name type="scientific">Thermoproteota archaeon</name>
    <dbReference type="NCBI Taxonomy" id="2056631"/>
    <lineage>
        <taxon>Archaea</taxon>
        <taxon>Thermoproteota</taxon>
    </lineage>
</organism>
<evidence type="ECO:0000313" key="5">
    <source>
        <dbReference type="EMBL" id="RLE52383.1"/>
    </source>
</evidence>
<accession>A0A497EYB9</accession>
<dbReference type="InterPro" id="IPR027266">
    <property type="entry name" value="TrmE/GcvT-like"/>
</dbReference>
<dbReference type="InterPro" id="IPR013977">
    <property type="entry name" value="GcvT_C"/>
</dbReference>
<dbReference type="InterPro" id="IPR029043">
    <property type="entry name" value="GcvT/YgfZ_C"/>
</dbReference>
<feature type="domain" description="GCVT N-terminal" evidence="3">
    <location>
        <begin position="2"/>
        <end position="97"/>
    </location>
</feature>
<dbReference type="PANTHER" id="PTHR43757:SF2">
    <property type="entry name" value="AMINOMETHYLTRANSFERASE, MITOCHONDRIAL"/>
    <property type="match status" value="1"/>
</dbReference>
<dbReference type="EMBL" id="QMQZ01000001">
    <property type="protein sequence ID" value="RLE52383.1"/>
    <property type="molecule type" value="Genomic_DNA"/>
</dbReference>
<dbReference type="Proteomes" id="UP000268446">
    <property type="component" value="Unassembled WGS sequence"/>
</dbReference>
<dbReference type="Gene3D" id="3.30.1360.120">
    <property type="entry name" value="Probable tRNA modification gtpase trme, domain 1"/>
    <property type="match status" value="1"/>
</dbReference>
<feature type="domain" description="Aminomethyltransferase C-terminal" evidence="4">
    <location>
        <begin position="118"/>
        <end position="194"/>
    </location>
</feature>
<dbReference type="PANTHER" id="PTHR43757">
    <property type="entry name" value="AMINOMETHYLTRANSFERASE"/>
    <property type="match status" value="1"/>
</dbReference>
<evidence type="ECO:0000256" key="2">
    <source>
        <dbReference type="ARBA" id="ARBA00022679"/>
    </source>
</evidence>
<evidence type="ECO:0000259" key="3">
    <source>
        <dbReference type="Pfam" id="PF01571"/>
    </source>
</evidence>
<dbReference type="Pfam" id="PF08669">
    <property type="entry name" value="GCV_T_C"/>
    <property type="match status" value="1"/>
</dbReference>